<keyword evidence="2" id="KW-0863">Zinc-finger</keyword>
<comment type="caution">
    <text evidence="5">The sequence shown here is derived from an EMBL/GenBank/DDBJ whole genome shotgun (WGS) entry which is preliminary data.</text>
</comment>
<protein>
    <recommendedName>
        <fullName evidence="4">CCHC-type domain-containing protein</fullName>
    </recommendedName>
</protein>
<evidence type="ECO:0000256" key="2">
    <source>
        <dbReference type="PROSITE-ProRule" id="PRU00047"/>
    </source>
</evidence>
<dbReference type="EMBL" id="PGCJ01000058">
    <property type="protein sequence ID" value="PLW53661.1"/>
    <property type="molecule type" value="Genomic_DNA"/>
</dbReference>
<dbReference type="Pfam" id="PF19259">
    <property type="entry name" value="Ty3_capsid"/>
    <property type="match status" value="1"/>
</dbReference>
<keyword evidence="1" id="KW-0507">mRNA processing</keyword>
<dbReference type="OrthoDB" id="2527451at2759"/>
<dbReference type="Proteomes" id="UP000235388">
    <property type="component" value="Unassembled WGS sequence"/>
</dbReference>
<dbReference type="GO" id="GO:0006397">
    <property type="term" value="P:mRNA processing"/>
    <property type="evidence" value="ECO:0007669"/>
    <property type="project" value="UniProtKB-KW"/>
</dbReference>
<dbReference type="Gene3D" id="4.10.60.10">
    <property type="entry name" value="Zinc finger, CCHC-type"/>
    <property type="match status" value="1"/>
</dbReference>
<dbReference type="GO" id="GO:0008270">
    <property type="term" value="F:zinc ion binding"/>
    <property type="evidence" value="ECO:0007669"/>
    <property type="project" value="UniProtKB-KW"/>
</dbReference>
<reference evidence="5 6" key="1">
    <citation type="submission" date="2017-11" db="EMBL/GenBank/DDBJ databases">
        <title>De novo assembly and phasing of dikaryotic genomes from two isolates of Puccinia coronata f. sp. avenae, the causal agent of oat crown rust.</title>
        <authorList>
            <person name="Miller M.E."/>
            <person name="Zhang Y."/>
            <person name="Omidvar V."/>
            <person name="Sperschneider J."/>
            <person name="Schwessinger B."/>
            <person name="Raley C."/>
            <person name="Palmer J.M."/>
            <person name="Garnica D."/>
            <person name="Upadhyaya N."/>
            <person name="Rathjen J."/>
            <person name="Taylor J.M."/>
            <person name="Park R.F."/>
            <person name="Dodds P.N."/>
            <person name="Hirsch C.D."/>
            <person name="Kianian S.F."/>
            <person name="Figueroa M."/>
        </authorList>
    </citation>
    <scope>NUCLEOTIDE SEQUENCE [LARGE SCALE GENOMIC DNA]</scope>
    <source>
        <strain evidence="5">12NC29</strain>
    </source>
</reference>
<keyword evidence="6" id="KW-1185">Reference proteome</keyword>
<dbReference type="GO" id="GO:0003676">
    <property type="term" value="F:nucleic acid binding"/>
    <property type="evidence" value="ECO:0007669"/>
    <property type="project" value="InterPro"/>
</dbReference>
<dbReference type="AlphaFoldDB" id="A0A2N5VUK4"/>
<accession>A0A2N5VUK4</accession>
<keyword evidence="2" id="KW-0479">Metal-binding</keyword>
<dbReference type="PROSITE" id="PS50158">
    <property type="entry name" value="ZF_CCHC"/>
    <property type="match status" value="1"/>
</dbReference>
<evidence type="ECO:0000313" key="5">
    <source>
        <dbReference type="EMBL" id="PLW53661.1"/>
    </source>
</evidence>
<name>A0A2N5VUK4_9BASI</name>
<sequence length="469" mass="53726">MDAAINNGEVHAADNAARDEVINNLQHQVQQLLASNANKQAQIQQLVANALNPPPQAQRPEAAPKIETIPIRLPDFNGRGDVDIWIKKVECVLSGRNYHKDRWTSMIVTNLKDFSEAFWFNLVSELRVDNMPWPIFKQKLMYQFNYAHKQYDAWLELQFLKYTTANDYINKFKHTSIKLPSSKMSDNNKKFLFTVNLPGHLRVKVLSDKCNTLDNLFQSLQEHDCLEKRSFYQGTSGSGTYNNNHQSFVPHNHHRRSLSSNFPFTPKALVSQAVPMDLDSMDVSKARCYNCNKIGHLSKDSPAPRKIQYANSKMPDKNRQKNNLNLIDLDIPEETKSSSNIFFMEPIDPLVDLWLSTANKLKQIEDNLTKRFDKTIAKMNQLLWNQVEREAKSHDLRAGAARLPNQACKPPHALPRMPHAYKWREDGRLGVRPRRTGMLAMHACLEGVQALHALRTGVQGWHACLARLT</sequence>
<gene>
    <name evidence="5" type="ORF">PCANC_04270</name>
</gene>
<evidence type="ECO:0000256" key="3">
    <source>
        <dbReference type="SAM" id="Coils"/>
    </source>
</evidence>
<evidence type="ECO:0000259" key="4">
    <source>
        <dbReference type="PROSITE" id="PS50158"/>
    </source>
</evidence>
<feature type="coiled-coil region" evidence="3">
    <location>
        <begin position="22"/>
        <end position="49"/>
    </location>
</feature>
<organism evidence="5 6">
    <name type="scientific">Puccinia coronata f. sp. avenae</name>
    <dbReference type="NCBI Taxonomy" id="200324"/>
    <lineage>
        <taxon>Eukaryota</taxon>
        <taxon>Fungi</taxon>
        <taxon>Dikarya</taxon>
        <taxon>Basidiomycota</taxon>
        <taxon>Pucciniomycotina</taxon>
        <taxon>Pucciniomycetes</taxon>
        <taxon>Pucciniales</taxon>
        <taxon>Pucciniaceae</taxon>
        <taxon>Puccinia</taxon>
    </lineage>
</organism>
<dbReference type="InterPro" id="IPR036875">
    <property type="entry name" value="Znf_CCHC_sf"/>
</dbReference>
<evidence type="ECO:0000256" key="1">
    <source>
        <dbReference type="ARBA" id="ARBA00022664"/>
    </source>
</evidence>
<feature type="domain" description="CCHC-type" evidence="4">
    <location>
        <begin position="287"/>
        <end position="302"/>
    </location>
</feature>
<proteinExistence type="predicted"/>
<dbReference type="SUPFAM" id="SSF57756">
    <property type="entry name" value="Retrovirus zinc finger-like domains"/>
    <property type="match status" value="1"/>
</dbReference>
<dbReference type="InterPro" id="IPR045358">
    <property type="entry name" value="Ty3_capsid"/>
</dbReference>
<dbReference type="Pfam" id="PF00098">
    <property type="entry name" value="zf-CCHC"/>
    <property type="match status" value="1"/>
</dbReference>
<evidence type="ECO:0000313" key="6">
    <source>
        <dbReference type="Proteomes" id="UP000235388"/>
    </source>
</evidence>
<dbReference type="STRING" id="200324.A0A2N5VUK4"/>
<keyword evidence="2" id="KW-0862">Zinc</keyword>
<keyword evidence="3" id="KW-0175">Coiled coil</keyword>
<dbReference type="InterPro" id="IPR001878">
    <property type="entry name" value="Znf_CCHC"/>
</dbReference>